<name>A0A0G1WZH6_9BACT</name>
<dbReference type="SUPFAM" id="SSF49384">
    <property type="entry name" value="Carbohydrate-binding domain"/>
    <property type="match status" value="1"/>
</dbReference>
<feature type="chain" id="PRO_5002540611" description="Cohesin domain-containing protein" evidence="1">
    <location>
        <begin position="28"/>
        <end position="119"/>
    </location>
</feature>
<dbReference type="STRING" id="1618671.UY67_C0012G0011"/>
<dbReference type="GO" id="GO:0030246">
    <property type="term" value="F:carbohydrate binding"/>
    <property type="evidence" value="ECO:0007669"/>
    <property type="project" value="InterPro"/>
</dbReference>
<dbReference type="Gene3D" id="2.60.40.680">
    <property type="match status" value="1"/>
</dbReference>
<feature type="signal peptide" evidence="1">
    <location>
        <begin position="1"/>
        <end position="27"/>
    </location>
</feature>
<dbReference type="EMBL" id="LCQW01000012">
    <property type="protein sequence ID" value="KKW24025.1"/>
    <property type="molecule type" value="Genomic_DNA"/>
</dbReference>
<evidence type="ECO:0000313" key="3">
    <source>
        <dbReference type="EMBL" id="KKW24025.1"/>
    </source>
</evidence>
<proteinExistence type="predicted"/>
<feature type="domain" description="Cohesin" evidence="2">
    <location>
        <begin position="32"/>
        <end position="79"/>
    </location>
</feature>
<comment type="caution">
    <text evidence="3">The sequence shown here is derived from an EMBL/GenBank/DDBJ whole genome shotgun (WGS) entry which is preliminary data.</text>
</comment>
<dbReference type="AlphaFoldDB" id="A0A0G1WZH6"/>
<dbReference type="Proteomes" id="UP000034273">
    <property type="component" value="Unassembled WGS sequence"/>
</dbReference>
<dbReference type="Pfam" id="PF00963">
    <property type="entry name" value="Cohesin"/>
    <property type="match status" value="1"/>
</dbReference>
<keyword evidence="1" id="KW-0732">Signal</keyword>
<evidence type="ECO:0000256" key="1">
    <source>
        <dbReference type="SAM" id="SignalP"/>
    </source>
</evidence>
<accession>A0A0G1WZH6</accession>
<evidence type="ECO:0000259" key="2">
    <source>
        <dbReference type="Pfam" id="PF00963"/>
    </source>
</evidence>
<dbReference type="InterPro" id="IPR008965">
    <property type="entry name" value="CBM2/CBM3_carb-bd_dom_sf"/>
</dbReference>
<sequence length="119" mass="12864">MHRNIDTINSLFFVAAIFLAMHQTAYAATISVQPSATTAKIGDQITVGVQLDTESDFINAAQATINYSNDVLQAVSVSHINSPFNFWVEEPTISDSAGTVTFMGGARKVYPARHCPSLK</sequence>
<evidence type="ECO:0000313" key="4">
    <source>
        <dbReference type="Proteomes" id="UP000034273"/>
    </source>
</evidence>
<dbReference type="GO" id="GO:0000272">
    <property type="term" value="P:polysaccharide catabolic process"/>
    <property type="evidence" value="ECO:0007669"/>
    <property type="project" value="InterPro"/>
</dbReference>
<gene>
    <name evidence="3" type="ORF">UY67_C0012G0011</name>
</gene>
<organism evidence="3 4">
    <name type="scientific">Candidatus Kaiserbacteria bacterium GW2011_GWA2_52_12</name>
    <dbReference type="NCBI Taxonomy" id="1618671"/>
    <lineage>
        <taxon>Bacteria</taxon>
        <taxon>Candidatus Kaiseribacteriota</taxon>
    </lineage>
</organism>
<protein>
    <recommendedName>
        <fullName evidence="2">Cohesin domain-containing protein</fullName>
    </recommendedName>
</protein>
<dbReference type="CDD" id="cd08547">
    <property type="entry name" value="Type_II_cohesin"/>
    <property type="match status" value="1"/>
</dbReference>
<reference evidence="3 4" key="1">
    <citation type="journal article" date="2015" name="Nature">
        <title>rRNA introns, odd ribosomes, and small enigmatic genomes across a large radiation of phyla.</title>
        <authorList>
            <person name="Brown C.T."/>
            <person name="Hug L.A."/>
            <person name="Thomas B.C."/>
            <person name="Sharon I."/>
            <person name="Castelle C.J."/>
            <person name="Singh A."/>
            <person name="Wilkins M.J."/>
            <person name="Williams K.H."/>
            <person name="Banfield J.F."/>
        </authorList>
    </citation>
    <scope>NUCLEOTIDE SEQUENCE [LARGE SCALE GENOMIC DNA]</scope>
</reference>
<dbReference type="InterPro" id="IPR002102">
    <property type="entry name" value="Cohesin_dom"/>
</dbReference>